<protein>
    <submittedName>
        <fullName evidence="1">Uncharacterized protein</fullName>
    </submittedName>
</protein>
<organism evidence="1 2">
    <name type="scientific">Paxillus rubicundulus Ve08.2h10</name>
    <dbReference type="NCBI Taxonomy" id="930991"/>
    <lineage>
        <taxon>Eukaryota</taxon>
        <taxon>Fungi</taxon>
        <taxon>Dikarya</taxon>
        <taxon>Basidiomycota</taxon>
        <taxon>Agaricomycotina</taxon>
        <taxon>Agaricomycetes</taxon>
        <taxon>Agaricomycetidae</taxon>
        <taxon>Boletales</taxon>
        <taxon>Paxilineae</taxon>
        <taxon>Paxillaceae</taxon>
        <taxon>Paxillus</taxon>
    </lineage>
</organism>
<reference evidence="1 2" key="1">
    <citation type="submission" date="2014-04" db="EMBL/GenBank/DDBJ databases">
        <authorList>
            <consortium name="DOE Joint Genome Institute"/>
            <person name="Kuo A."/>
            <person name="Kohler A."/>
            <person name="Jargeat P."/>
            <person name="Nagy L.G."/>
            <person name="Floudas D."/>
            <person name="Copeland A."/>
            <person name="Barry K.W."/>
            <person name="Cichocki N."/>
            <person name="Veneault-Fourrey C."/>
            <person name="LaButti K."/>
            <person name="Lindquist E.A."/>
            <person name="Lipzen A."/>
            <person name="Lundell T."/>
            <person name="Morin E."/>
            <person name="Murat C."/>
            <person name="Sun H."/>
            <person name="Tunlid A."/>
            <person name="Henrissat B."/>
            <person name="Grigoriev I.V."/>
            <person name="Hibbett D.S."/>
            <person name="Martin F."/>
            <person name="Nordberg H.P."/>
            <person name="Cantor M.N."/>
            <person name="Hua S.X."/>
        </authorList>
    </citation>
    <scope>NUCLEOTIDE SEQUENCE [LARGE SCALE GENOMIC DNA]</scope>
    <source>
        <strain evidence="1 2">Ve08.2h10</strain>
    </source>
</reference>
<sequence>MHFGTKRRTSLDFLSKTFALSGITLCIIRKSTEFLTKELVIHTSGKKRKSIIWSWR</sequence>
<name>A0A0D0DIC7_9AGAM</name>
<dbReference type="AlphaFoldDB" id="A0A0D0DIC7"/>
<dbReference type="HOGENOM" id="CLU_3014868_0_0_1"/>
<evidence type="ECO:0000313" key="2">
    <source>
        <dbReference type="Proteomes" id="UP000054538"/>
    </source>
</evidence>
<evidence type="ECO:0000313" key="1">
    <source>
        <dbReference type="EMBL" id="KIK98072.1"/>
    </source>
</evidence>
<reference evidence="2" key="2">
    <citation type="submission" date="2015-01" db="EMBL/GenBank/DDBJ databases">
        <title>Evolutionary Origins and Diversification of the Mycorrhizal Mutualists.</title>
        <authorList>
            <consortium name="DOE Joint Genome Institute"/>
            <consortium name="Mycorrhizal Genomics Consortium"/>
            <person name="Kohler A."/>
            <person name="Kuo A."/>
            <person name="Nagy L.G."/>
            <person name="Floudas D."/>
            <person name="Copeland A."/>
            <person name="Barry K.W."/>
            <person name="Cichocki N."/>
            <person name="Veneault-Fourrey C."/>
            <person name="LaButti K."/>
            <person name="Lindquist E.A."/>
            <person name="Lipzen A."/>
            <person name="Lundell T."/>
            <person name="Morin E."/>
            <person name="Murat C."/>
            <person name="Riley R."/>
            <person name="Ohm R."/>
            <person name="Sun H."/>
            <person name="Tunlid A."/>
            <person name="Henrissat B."/>
            <person name="Grigoriev I.V."/>
            <person name="Hibbett D.S."/>
            <person name="Martin F."/>
        </authorList>
    </citation>
    <scope>NUCLEOTIDE SEQUENCE [LARGE SCALE GENOMIC DNA]</scope>
    <source>
        <strain evidence="2">Ve08.2h10</strain>
    </source>
</reference>
<proteinExistence type="predicted"/>
<keyword evidence="2" id="KW-1185">Reference proteome</keyword>
<dbReference type="InParanoid" id="A0A0D0DIC7"/>
<dbReference type="EMBL" id="KN824908">
    <property type="protein sequence ID" value="KIK98072.1"/>
    <property type="molecule type" value="Genomic_DNA"/>
</dbReference>
<accession>A0A0D0DIC7</accession>
<dbReference type="Proteomes" id="UP000054538">
    <property type="component" value="Unassembled WGS sequence"/>
</dbReference>
<gene>
    <name evidence="1" type="ORF">PAXRUDRAFT_824305</name>
</gene>